<dbReference type="InterPro" id="IPR027417">
    <property type="entry name" value="P-loop_NTPase"/>
</dbReference>
<protein>
    <submittedName>
        <fullName evidence="2">AAA domain-containing protein</fullName>
    </submittedName>
</protein>
<evidence type="ECO:0000313" key="2">
    <source>
        <dbReference type="EMBL" id="SBV30146.1"/>
    </source>
</evidence>
<proteinExistence type="predicted"/>
<keyword evidence="3" id="KW-1185">Reference proteome</keyword>
<name>A0A1C3NC27_9ACTN</name>
<reference evidence="3" key="1">
    <citation type="submission" date="2016-06" db="EMBL/GenBank/DDBJ databases">
        <authorList>
            <person name="Varghese N."/>
        </authorList>
    </citation>
    <scope>NUCLEOTIDE SEQUENCE [LARGE SCALE GENOMIC DNA]</scope>
    <source>
        <strain evidence="3">DSM 45344</strain>
    </source>
</reference>
<accession>A0A1C3NC27</accession>
<dbReference type="STRING" id="307121.GA0070620_5739"/>
<dbReference type="RefSeq" id="WP_157741723.1">
    <property type="nucleotide sequence ID" value="NZ_JBHRWG010000002.1"/>
</dbReference>
<feature type="region of interest" description="Disordered" evidence="1">
    <location>
        <begin position="1"/>
        <end position="23"/>
    </location>
</feature>
<dbReference type="Pfam" id="PF13481">
    <property type="entry name" value="AAA_25"/>
    <property type="match status" value="1"/>
</dbReference>
<dbReference type="SUPFAM" id="SSF56747">
    <property type="entry name" value="Prim-pol domain"/>
    <property type="match status" value="1"/>
</dbReference>
<dbReference type="SUPFAM" id="SSF52540">
    <property type="entry name" value="P-loop containing nucleoside triphosphate hydrolases"/>
    <property type="match status" value="1"/>
</dbReference>
<organism evidence="2 3">
    <name type="scientific">Micromonospora krabiensis</name>
    <dbReference type="NCBI Taxonomy" id="307121"/>
    <lineage>
        <taxon>Bacteria</taxon>
        <taxon>Bacillati</taxon>
        <taxon>Actinomycetota</taxon>
        <taxon>Actinomycetes</taxon>
        <taxon>Micromonosporales</taxon>
        <taxon>Micromonosporaceae</taxon>
        <taxon>Micromonospora</taxon>
    </lineage>
</organism>
<dbReference type="AlphaFoldDB" id="A0A1C3NC27"/>
<sequence length="658" mass="69615">MTANESGPLPSKAANANSSPESIGIALSPEETARALDIARRLVKAGIPVFSAAPNSSKPGTFLYPNGWEGIRPDESWIDGWKPGFALCAIGGYLADILDVDPRNGGDASAEEVRAAGQWPRSFGQQATPSGGTHDLISATGEHKATDFMPGLDLQSGAPDGTGRGFAFIAPTVRPSKVDGVARPYRWIVEPDVEALAEFRGADDSTAGIVARVHAKRDRRATPSAPALTGDVAGTPEVVRRVTQLRDELAAAPEGGGNNLAARLAWNVGQYVGAGQIDREQAAEILLSALDGWTFRHPADRGAMENTIRSQIEKGMSYPRPWEVAPGLDATGQGGLVSPAAPRHSGRLRAALLKRSELGKLPVPVPLITDVMHRETIVVLAGKFGSYKSFVTVGMGCSLASGTPWMGHEVPEAVPVLYVAAEGAYGIRKRVDAWEAAHGPVPDSFYLLPVPARLLVPEDVAEVDELIGEFGIKVLIVDTLHASAPGADEDKSKEIGPMYDTLRGLRERHGVTTILVHHTGHAGERARGSSSIEDDADTSFLIKLDGDGRDASTQRTLHHRKAKDGALLEPVPLKLTLVPGTDSGYVESGEVPSPNYLPDGLAAKTLIGLLDELGLPQNAGRDQCRAALAKAKVKARTELLAEAVRRRKAGETGQVEGS</sequence>
<dbReference type="OrthoDB" id="3171622at2"/>
<dbReference type="Proteomes" id="UP000199393">
    <property type="component" value="Chromosome I"/>
</dbReference>
<dbReference type="EMBL" id="LT598496">
    <property type="protein sequence ID" value="SBV30146.1"/>
    <property type="molecule type" value="Genomic_DNA"/>
</dbReference>
<evidence type="ECO:0000313" key="3">
    <source>
        <dbReference type="Proteomes" id="UP000199393"/>
    </source>
</evidence>
<gene>
    <name evidence="2" type="ORF">GA0070620_5739</name>
</gene>
<evidence type="ECO:0000256" key="1">
    <source>
        <dbReference type="SAM" id="MobiDB-lite"/>
    </source>
</evidence>
<dbReference type="Gene3D" id="3.40.50.300">
    <property type="entry name" value="P-loop containing nucleotide triphosphate hydrolases"/>
    <property type="match status" value="1"/>
</dbReference>